<dbReference type="EMBL" id="CP041186">
    <property type="protein sequence ID" value="QDG53010.1"/>
    <property type="molecule type" value="Genomic_DNA"/>
</dbReference>
<sequence length="499" mass="54378">MKLAPTSYVLSALILAVGLTGCGEVDDSAHSGENNGRVHVETRTAQQELRPTNSSDPFGYEGAEAQSIVSPGGDYRVWWTDEGEHAVPGADVDGSGVPDYVEMVAEVADEVAQKLHDNGWKIAMNDDAGGAGEPPGGDGLFDIYLVDFSAGDGHYSRDWCTTNEHGVQQCAGHFRLENDFAGLNYPSPEYAARLVLSHEYFHAVQNAYTSDLPQWFSEGSATWFEEYFDPSQDDFERLTSLYFDEHDRTLNDRGRGPSDAFAYGASIFVYFLELHIGADGVRAVFERLATGEELLAAIEAEVADTLGSLQETFDLFATYNLFTGTYWVSDNGYPDAERFMGVEVESQVVDGAFNWNLDADPWAARYIKLTFDEAITLQKTPLDDFVGMPEFIAVRHAEYTADGTMHVVGSDEATRFGPEMSPLFVVISNGHTDDVRAAALQVRLAGPDDSGQGDEIIVERNDDNAEEGGCSTTPGGVPAAGLVWFLFVAVAFRRSGAGY</sequence>
<proteinExistence type="predicted"/>
<evidence type="ECO:0000256" key="1">
    <source>
        <dbReference type="SAM" id="MobiDB-lite"/>
    </source>
</evidence>
<name>A0A4Y6PXQ3_PERCE</name>
<dbReference type="RefSeq" id="WP_141199471.1">
    <property type="nucleotide sequence ID" value="NZ_CP041186.1"/>
</dbReference>
<evidence type="ECO:0000313" key="3">
    <source>
        <dbReference type="Proteomes" id="UP000315995"/>
    </source>
</evidence>
<feature type="region of interest" description="Disordered" evidence="1">
    <location>
        <begin position="42"/>
        <end position="61"/>
    </location>
</feature>
<keyword evidence="3" id="KW-1185">Reference proteome</keyword>
<accession>A0A5B8Y8D8</accession>
<gene>
    <name evidence="2" type="ORF">FIV42_20360</name>
</gene>
<dbReference type="NCBIfam" id="NF045524">
    <property type="entry name" value="MXAN_6640_HExxH"/>
    <property type="match status" value="1"/>
</dbReference>
<evidence type="ECO:0000313" key="2">
    <source>
        <dbReference type="EMBL" id="QDG53010.1"/>
    </source>
</evidence>
<dbReference type="OrthoDB" id="2079373at2"/>
<accession>A0A4Y6PXQ3</accession>
<feature type="compositionally biased region" description="Polar residues" evidence="1">
    <location>
        <begin position="43"/>
        <end position="56"/>
    </location>
</feature>
<reference evidence="2 3" key="1">
    <citation type="submission" date="2019-06" db="EMBL/GenBank/DDBJ databases">
        <title>Persicimonas caeni gen. nov., sp. nov., a predatory bacterium isolated from solar saltern.</title>
        <authorList>
            <person name="Wang S."/>
        </authorList>
    </citation>
    <scope>NUCLEOTIDE SEQUENCE [LARGE SCALE GENOMIC DNA]</scope>
    <source>
        <strain evidence="2 3">YN101</strain>
    </source>
</reference>
<dbReference type="Proteomes" id="UP000315995">
    <property type="component" value="Chromosome"/>
</dbReference>
<organism evidence="2 3">
    <name type="scientific">Persicimonas caeni</name>
    <dbReference type="NCBI Taxonomy" id="2292766"/>
    <lineage>
        <taxon>Bacteria</taxon>
        <taxon>Deltaproteobacteria</taxon>
        <taxon>Bradymonadales</taxon>
        <taxon>Bradymonadaceae</taxon>
        <taxon>Persicimonas</taxon>
    </lineage>
</organism>
<dbReference type="PROSITE" id="PS51257">
    <property type="entry name" value="PROKAR_LIPOPROTEIN"/>
    <property type="match status" value="1"/>
</dbReference>
<protein>
    <submittedName>
        <fullName evidence="2">Uncharacterized protein</fullName>
    </submittedName>
</protein>
<dbReference type="AlphaFoldDB" id="A0A4Y6PXQ3"/>